<sequence>MFWQFVAFHRRLPRAHDPLTCVAQGVLIQNPWAQACE</sequence>
<name>A0A225E6E5_9BACT</name>
<dbReference type="AlphaFoldDB" id="A0A225E6E5"/>
<protein>
    <submittedName>
        <fullName evidence="1">Uncharacterized protein</fullName>
    </submittedName>
</protein>
<reference evidence="2" key="1">
    <citation type="submission" date="2017-06" db="EMBL/GenBank/DDBJ databases">
        <title>Genome analysis of Fimbriiglobus ruber SP5, the first member of the order Planctomycetales with confirmed chitinolytic capability.</title>
        <authorList>
            <person name="Ravin N.V."/>
            <person name="Rakitin A.L."/>
            <person name="Ivanova A.A."/>
            <person name="Beletsky A.V."/>
            <person name="Kulichevskaya I.S."/>
            <person name="Mardanov A.V."/>
            <person name="Dedysh S.N."/>
        </authorList>
    </citation>
    <scope>NUCLEOTIDE SEQUENCE [LARGE SCALE GENOMIC DNA]</scope>
    <source>
        <strain evidence="2">SP5</strain>
    </source>
</reference>
<organism evidence="1 2">
    <name type="scientific">Fimbriiglobus ruber</name>
    <dbReference type="NCBI Taxonomy" id="1908690"/>
    <lineage>
        <taxon>Bacteria</taxon>
        <taxon>Pseudomonadati</taxon>
        <taxon>Planctomycetota</taxon>
        <taxon>Planctomycetia</taxon>
        <taxon>Gemmatales</taxon>
        <taxon>Gemmataceae</taxon>
        <taxon>Fimbriiglobus</taxon>
    </lineage>
</organism>
<comment type="caution">
    <text evidence="1">The sequence shown here is derived from an EMBL/GenBank/DDBJ whole genome shotgun (WGS) entry which is preliminary data.</text>
</comment>
<accession>A0A225E6E5</accession>
<keyword evidence="2" id="KW-1185">Reference proteome</keyword>
<gene>
    <name evidence="1" type="ORF">FRUB_02007</name>
</gene>
<evidence type="ECO:0000313" key="1">
    <source>
        <dbReference type="EMBL" id="OWK45676.1"/>
    </source>
</evidence>
<proteinExistence type="predicted"/>
<evidence type="ECO:0000313" key="2">
    <source>
        <dbReference type="Proteomes" id="UP000214646"/>
    </source>
</evidence>
<dbReference type="EMBL" id="NIDE01000002">
    <property type="protein sequence ID" value="OWK45676.1"/>
    <property type="molecule type" value="Genomic_DNA"/>
</dbReference>
<dbReference type="Proteomes" id="UP000214646">
    <property type="component" value="Unassembled WGS sequence"/>
</dbReference>